<keyword evidence="3" id="KW-1185">Reference proteome</keyword>
<gene>
    <name evidence="2" type="ORF">FA13DRAFT_1730999</name>
</gene>
<name>A0A4Y7TH39_COPMI</name>
<evidence type="ECO:0000313" key="3">
    <source>
        <dbReference type="Proteomes" id="UP000298030"/>
    </source>
</evidence>
<reference evidence="2 3" key="1">
    <citation type="journal article" date="2019" name="Nat. Ecol. Evol.">
        <title>Megaphylogeny resolves global patterns of mushroom evolution.</title>
        <authorList>
            <person name="Varga T."/>
            <person name="Krizsan K."/>
            <person name="Foldi C."/>
            <person name="Dima B."/>
            <person name="Sanchez-Garcia M."/>
            <person name="Sanchez-Ramirez S."/>
            <person name="Szollosi G.J."/>
            <person name="Szarkandi J.G."/>
            <person name="Papp V."/>
            <person name="Albert L."/>
            <person name="Andreopoulos W."/>
            <person name="Angelini C."/>
            <person name="Antonin V."/>
            <person name="Barry K.W."/>
            <person name="Bougher N.L."/>
            <person name="Buchanan P."/>
            <person name="Buyck B."/>
            <person name="Bense V."/>
            <person name="Catcheside P."/>
            <person name="Chovatia M."/>
            <person name="Cooper J."/>
            <person name="Damon W."/>
            <person name="Desjardin D."/>
            <person name="Finy P."/>
            <person name="Geml J."/>
            <person name="Haridas S."/>
            <person name="Hughes K."/>
            <person name="Justo A."/>
            <person name="Karasinski D."/>
            <person name="Kautmanova I."/>
            <person name="Kiss B."/>
            <person name="Kocsube S."/>
            <person name="Kotiranta H."/>
            <person name="LaButti K.M."/>
            <person name="Lechner B.E."/>
            <person name="Liimatainen K."/>
            <person name="Lipzen A."/>
            <person name="Lukacs Z."/>
            <person name="Mihaltcheva S."/>
            <person name="Morgado L.N."/>
            <person name="Niskanen T."/>
            <person name="Noordeloos M.E."/>
            <person name="Ohm R.A."/>
            <person name="Ortiz-Santana B."/>
            <person name="Ovrebo C."/>
            <person name="Racz N."/>
            <person name="Riley R."/>
            <person name="Savchenko A."/>
            <person name="Shiryaev A."/>
            <person name="Soop K."/>
            <person name="Spirin V."/>
            <person name="Szebenyi C."/>
            <person name="Tomsovsky M."/>
            <person name="Tulloss R.E."/>
            <person name="Uehling J."/>
            <person name="Grigoriev I.V."/>
            <person name="Vagvolgyi C."/>
            <person name="Papp T."/>
            <person name="Martin F.M."/>
            <person name="Miettinen O."/>
            <person name="Hibbett D.S."/>
            <person name="Nagy L.G."/>
        </authorList>
    </citation>
    <scope>NUCLEOTIDE SEQUENCE [LARGE SCALE GENOMIC DNA]</scope>
    <source>
        <strain evidence="2 3">FP101781</strain>
    </source>
</reference>
<dbReference type="AlphaFoldDB" id="A0A4Y7TH39"/>
<feature type="region of interest" description="Disordered" evidence="1">
    <location>
        <begin position="268"/>
        <end position="290"/>
    </location>
</feature>
<comment type="caution">
    <text evidence="2">The sequence shown here is derived from an EMBL/GenBank/DDBJ whole genome shotgun (WGS) entry which is preliminary data.</text>
</comment>
<evidence type="ECO:0000256" key="1">
    <source>
        <dbReference type="SAM" id="MobiDB-lite"/>
    </source>
</evidence>
<proteinExistence type="predicted"/>
<sequence length="386" mass="42973">MGSPTSPAAQRTPLEVLLKRIFGEDQSKGIEHLAETFELNQALDKRSVQSSPYCAIVPHREISQDGVQKLDDSAKIALVRLLHSLADAREDRPNLGAESASAPNGFTWEELQSLFMQASFLEPVNDKQPVPKSIQAAGKRKICWFRKDTEPGIPKSRAIFELLRVIVDKKGEARTRITGDDDIDITPIERLLSRPAEQVTAKQASDAENPTRKKVRGRTVPLTTKGRLPTSSSSRAQSYDSTLPWHGTLALAPPPGIQPPIQEEPLPITQEDVSNGSPDTHVLNTSSSQKYSLSWADTRSPSSWTAVELITLKFPASPEDPNFTISRLTVTSWTSFDRRLIIPRAQTVVRIEHLSREFRARADFIKMLPESRRKSAVREADSLFKV</sequence>
<feature type="region of interest" description="Disordered" evidence="1">
    <location>
        <begin position="194"/>
        <end position="240"/>
    </location>
</feature>
<evidence type="ECO:0000313" key="2">
    <source>
        <dbReference type="EMBL" id="TEB33238.1"/>
    </source>
</evidence>
<organism evidence="2 3">
    <name type="scientific">Coprinellus micaceus</name>
    <name type="common">Glistening ink-cap mushroom</name>
    <name type="synonym">Coprinus micaceus</name>
    <dbReference type="NCBI Taxonomy" id="71717"/>
    <lineage>
        <taxon>Eukaryota</taxon>
        <taxon>Fungi</taxon>
        <taxon>Dikarya</taxon>
        <taxon>Basidiomycota</taxon>
        <taxon>Agaricomycotina</taxon>
        <taxon>Agaricomycetes</taxon>
        <taxon>Agaricomycetidae</taxon>
        <taxon>Agaricales</taxon>
        <taxon>Agaricineae</taxon>
        <taxon>Psathyrellaceae</taxon>
        <taxon>Coprinellus</taxon>
    </lineage>
</organism>
<dbReference type="EMBL" id="QPFP01000013">
    <property type="protein sequence ID" value="TEB33238.1"/>
    <property type="molecule type" value="Genomic_DNA"/>
</dbReference>
<protein>
    <submittedName>
        <fullName evidence="2">Uncharacterized protein</fullName>
    </submittedName>
</protein>
<feature type="compositionally biased region" description="Polar residues" evidence="1">
    <location>
        <begin position="229"/>
        <end position="240"/>
    </location>
</feature>
<accession>A0A4Y7TH39</accession>
<feature type="compositionally biased region" description="Polar residues" evidence="1">
    <location>
        <begin position="272"/>
        <end position="290"/>
    </location>
</feature>
<dbReference type="Proteomes" id="UP000298030">
    <property type="component" value="Unassembled WGS sequence"/>
</dbReference>